<dbReference type="Proteomes" id="UP000007129">
    <property type="component" value="Unassembled WGS sequence"/>
</dbReference>
<dbReference type="EMBL" id="AHHD01001253">
    <property type="protein sequence ID" value="EKG08872.1"/>
    <property type="molecule type" value="Genomic_DNA"/>
</dbReference>
<dbReference type="VEuPathDB" id="FungiDB:MPH_14206"/>
<gene>
    <name evidence="1" type="ORF">MPH_14206</name>
</gene>
<dbReference type="PANTHER" id="PTHR10635">
    <property type="entry name" value="COATOMER SUBUNIT BETA"/>
    <property type="match status" value="1"/>
</dbReference>
<dbReference type="AlphaFoldDB" id="K2R7I3"/>
<dbReference type="GO" id="GO:0006888">
    <property type="term" value="P:endoplasmic reticulum to Golgi vesicle-mediated transport"/>
    <property type="evidence" value="ECO:0007669"/>
    <property type="project" value="TreeGrafter"/>
</dbReference>
<dbReference type="HOGENOM" id="CLU_1997961_0_0_1"/>
<dbReference type="GO" id="GO:0006886">
    <property type="term" value="P:intracellular protein transport"/>
    <property type="evidence" value="ECO:0007669"/>
    <property type="project" value="InterPro"/>
</dbReference>
<dbReference type="GO" id="GO:0030126">
    <property type="term" value="C:COPI vesicle coat"/>
    <property type="evidence" value="ECO:0007669"/>
    <property type="project" value="TreeGrafter"/>
</dbReference>
<feature type="non-terminal residue" evidence="1">
    <location>
        <position position="125"/>
    </location>
</feature>
<dbReference type="eggNOG" id="KOG1058">
    <property type="taxonomic scope" value="Eukaryota"/>
</dbReference>
<comment type="caution">
    <text evidence="1">The sequence shown here is derived from an EMBL/GenBank/DDBJ whole genome shotgun (WGS) entry which is preliminary data.</text>
</comment>
<proteinExistence type="predicted"/>
<dbReference type="STRING" id="1126212.K2R7I3"/>
<dbReference type="InParanoid" id="K2R7I3"/>
<evidence type="ECO:0000313" key="1">
    <source>
        <dbReference type="EMBL" id="EKG08872.1"/>
    </source>
</evidence>
<evidence type="ECO:0000313" key="2">
    <source>
        <dbReference type="Proteomes" id="UP000007129"/>
    </source>
</evidence>
<dbReference type="PANTHER" id="PTHR10635:SF0">
    <property type="entry name" value="COATOMER SUBUNIT BETA"/>
    <property type="match status" value="1"/>
</dbReference>
<dbReference type="OrthoDB" id="2627597at2759"/>
<accession>K2R7I3</accession>
<feature type="non-terminal residue" evidence="1">
    <location>
        <position position="1"/>
    </location>
</feature>
<dbReference type="GO" id="GO:0006891">
    <property type="term" value="P:intra-Golgi vesicle-mediated transport"/>
    <property type="evidence" value="ECO:0007669"/>
    <property type="project" value="TreeGrafter"/>
</dbReference>
<name>K2R7I3_MACPH</name>
<organism evidence="1 2">
    <name type="scientific">Macrophomina phaseolina (strain MS6)</name>
    <name type="common">Charcoal rot fungus</name>
    <dbReference type="NCBI Taxonomy" id="1126212"/>
    <lineage>
        <taxon>Eukaryota</taxon>
        <taxon>Fungi</taxon>
        <taxon>Dikarya</taxon>
        <taxon>Ascomycota</taxon>
        <taxon>Pezizomycotina</taxon>
        <taxon>Dothideomycetes</taxon>
        <taxon>Dothideomycetes incertae sedis</taxon>
        <taxon>Botryosphaeriales</taxon>
        <taxon>Botryosphaeriaceae</taxon>
        <taxon>Macrophomina</taxon>
    </lineage>
</organism>
<dbReference type="InterPro" id="IPR016460">
    <property type="entry name" value="COPB1"/>
</dbReference>
<reference evidence="1 2" key="1">
    <citation type="journal article" date="2012" name="BMC Genomics">
        <title>Tools to kill: Genome of one of the most destructive plant pathogenic fungi Macrophomina phaseolina.</title>
        <authorList>
            <person name="Islam M.S."/>
            <person name="Haque M.S."/>
            <person name="Islam M.M."/>
            <person name="Emdad E.M."/>
            <person name="Halim A."/>
            <person name="Hossen Q.M.M."/>
            <person name="Hossain M.Z."/>
            <person name="Ahmed B."/>
            <person name="Rahim S."/>
            <person name="Rahman M.S."/>
            <person name="Alam M.M."/>
            <person name="Hou S."/>
            <person name="Wan X."/>
            <person name="Saito J.A."/>
            <person name="Alam M."/>
        </authorList>
    </citation>
    <scope>NUCLEOTIDE SEQUENCE [LARGE SCALE GENOMIC DNA]</scope>
    <source>
        <strain evidence="1 2">MS6</strain>
    </source>
</reference>
<sequence>VLADGTYATETVYTSTAATARLEQVRAAAKPPLRALILGGDYFTATVLASTLTKLVLRFQELHSDAQAFNQLRAEAILIMTSIIRVGQSKFVSVPIDEDSQERIMNCIESLAQLQDSKPVHEMFL</sequence>
<protein>
    <submittedName>
        <fullName evidence="1">Uncharacterized protein</fullName>
    </submittedName>
</protein>